<evidence type="ECO:0000256" key="4">
    <source>
        <dbReference type="ARBA" id="ARBA00022777"/>
    </source>
</evidence>
<dbReference type="Gene3D" id="3.40.50.620">
    <property type="entry name" value="HUPs"/>
    <property type="match status" value="1"/>
</dbReference>
<dbReference type="EMBL" id="RDQH01000342">
    <property type="protein sequence ID" value="RXH70876.1"/>
    <property type="molecule type" value="Genomic_DNA"/>
</dbReference>
<dbReference type="Pfam" id="PF00582">
    <property type="entry name" value="Usp"/>
    <property type="match status" value="1"/>
</dbReference>
<keyword evidence="3 6" id="KW-0547">Nucleotide-binding</keyword>
<dbReference type="PANTHER" id="PTHR47987">
    <property type="entry name" value="OS08G0249100 PROTEIN"/>
    <property type="match status" value="1"/>
</dbReference>
<evidence type="ECO:0000313" key="8">
    <source>
        <dbReference type="EMBL" id="RXH70876.1"/>
    </source>
</evidence>
<evidence type="ECO:0000256" key="1">
    <source>
        <dbReference type="ARBA" id="ARBA00022527"/>
    </source>
</evidence>
<proteinExistence type="predicted"/>
<evidence type="ECO:0000256" key="2">
    <source>
        <dbReference type="ARBA" id="ARBA00022679"/>
    </source>
</evidence>
<dbReference type="AlphaFoldDB" id="A0A498HHC2"/>
<dbReference type="InterPro" id="IPR014729">
    <property type="entry name" value="Rossmann-like_a/b/a_fold"/>
</dbReference>
<dbReference type="GO" id="GO:0005524">
    <property type="term" value="F:ATP binding"/>
    <property type="evidence" value="ECO:0007669"/>
    <property type="project" value="UniProtKB-UniRule"/>
</dbReference>
<sequence>MTNRMRPSAPSKILVGISSDATDSQELLSWPIRVLALPNDNIVAIHVLVGEERKKHELATKNQSQLRRAKANVISVLGEFARSCQSKQVNLEARVVFSSSVGRGLIEEAKSLSADYLLLGGSRSQSKRTPSITKYCFKHAPANCTLVLLGKLRQPQQNSDSKSAKTKEILQSSSRTSLQDIMHCSRTTSFSEKQTVQETRNKNASPRTVLHEFEAESQSTEDDTCSYADSTITASPSLATLNFKSQANLRKQRLSPCRIITSFLGSPFRKRNGSLSKNELQLPSLRCFSYKEIMNSTNNFQPDNIVGRGGYSEVYKGDLSDGRRIAVKMLAKDSKDANKEKEFLMELGVILHVSHPNTANLVGCCIENGLYLIFDFSPKGNLSSALHGKSCESLSWPIRYKIAIGVARGLHYLHKCCKHRIIHRDIKASNVLLGPDYEPKITDFGLAKWLPNKWTHHAVLPIEGTFGYLAPEYFMNGIVDEKIDVFAFGVLLMEIVTGRKPVDSSKLNLLVWAKPLMESGDIAKLADPKLEGKYDAEQLQRVVLTASNCVRQSSVWRPAMSEVLELLTNGHHFEVARSWIPKFSSDELDDYSMVYGYEVPVDIDLEKYL</sequence>
<dbReference type="GO" id="GO:0004672">
    <property type="term" value="F:protein kinase activity"/>
    <property type="evidence" value="ECO:0007669"/>
    <property type="project" value="InterPro"/>
</dbReference>
<dbReference type="Gene3D" id="1.10.510.10">
    <property type="entry name" value="Transferase(Phosphotransferase) domain 1"/>
    <property type="match status" value="1"/>
</dbReference>
<comment type="caution">
    <text evidence="8">The sequence shown here is derived from an EMBL/GenBank/DDBJ whole genome shotgun (WGS) entry which is preliminary data.</text>
</comment>
<dbReference type="SUPFAM" id="SSF56112">
    <property type="entry name" value="Protein kinase-like (PK-like)"/>
    <property type="match status" value="1"/>
</dbReference>
<dbReference type="InterPro" id="IPR008271">
    <property type="entry name" value="Ser/Thr_kinase_AS"/>
</dbReference>
<dbReference type="PANTHER" id="PTHR47987:SF3">
    <property type="entry name" value="OS08G0249100 PROTEIN"/>
    <property type="match status" value="1"/>
</dbReference>
<dbReference type="InterPro" id="IPR046958">
    <property type="entry name" value="RBK1/2/STUNTED"/>
</dbReference>
<evidence type="ECO:0000313" key="9">
    <source>
        <dbReference type="Proteomes" id="UP000290289"/>
    </source>
</evidence>
<dbReference type="PROSITE" id="PS50011">
    <property type="entry name" value="PROTEIN_KINASE_DOM"/>
    <property type="match status" value="1"/>
</dbReference>
<keyword evidence="2" id="KW-0808">Transferase</keyword>
<dbReference type="InterPro" id="IPR000719">
    <property type="entry name" value="Prot_kinase_dom"/>
</dbReference>
<reference evidence="8 9" key="1">
    <citation type="submission" date="2018-10" db="EMBL/GenBank/DDBJ databases">
        <title>A high-quality apple genome assembly.</title>
        <authorList>
            <person name="Hu J."/>
        </authorList>
    </citation>
    <scope>NUCLEOTIDE SEQUENCE [LARGE SCALE GENOMIC DNA]</scope>
    <source>
        <strain evidence="9">cv. HFTH1</strain>
        <tissue evidence="8">Young leaf</tissue>
    </source>
</reference>
<evidence type="ECO:0000259" key="7">
    <source>
        <dbReference type="PROSITE" id="PS50011"/>
    </source>
</evidence>
<protein>
    <recommendedName>
        <fullName evidence="7">Protein kinase domain-containing protein</fullName>
    </recommendedName>
</protein>
<dbReference type="PROSITE" id="PS00107">
    <property type="entry name" value="PROTEIN_KINASE_ATP"/>
    <property type="match status" value="1"/>
</dbReference>
<organism evidence="8 9">
    <name type="scientific">Malus domestica</name>
    <name type="common">Apple</name>
    <name type="synonym">Pyrus malus</name>
    <dbReference type="NCBI Taxonomy" id="3750"/>
    <lineage>
        <taxon>Eukaryota</taxon>
        <taxon>Viridiplantae</taxon>
        <taxon>Streptophyta</taxon>
        <taxon>Embryophyta</taxon>
        <taxon>Tracheophyta</taxon>
        <taxon>Spermatophyta</taxon>
        <taxon>Magnoliopsida</taxon>
        <taxon>eudicotyledons</taxon>
        <taxon>Gunneridae</taxon>
        <taxon>Pentapetalae</taxon>
        <taxon>rosids</taxon>
        <taxon>fabids</taxon>
        <taxon>Rosales</taxon>
        <taxon>Rosaceae</taxon>
        <taxon>Amygdaloideae</taxon>
        <taxon>Maleae</taxon>
        <taxon>Malus</taxon>
    </lineage>
</organism>
<dbReference type="CDD" id="cd00293">
    <property type="entry name" value="USP-like"/>
    <property type="match status" value="1"/>
</dbReference>
<gene>
    <name evidence="8" type="ORF">DVH24_015498</name>
</gene>
<evidence type="ECO:0000256" key="5">
    <source>
        <dbReference type="ARBA" id="ARBA00022840"/>
    </source>
</evidence>
<evidence type="ECO:0000256" key="3">
    <source>
        <dbReference type="ARBA" id="ARBA00022741"/>
    </source>
</evidence>
<evidence type="ECO:0000256" key="6">
    <source>
        <dbReference type="PROSITE-ProRule" id="PRU10141"/>
    </source>
</evidence>
<dbReference type="FunFam" id="1.10.510.10:FF:000412">
    <property type="entry name" value="Probable receptor-like serine/threonine-protein kinase At5g57670"/>
    <property type="match status" value="1"/>
</dbReference>
<dbReference type="PROSITE" id="PS00108">
    <property type="entry name" value="PROTEIN_KINASE_ST"/>
    <property type="match status" value="1"/>
</dbReference>
<feature type="binding site" evidence="6">
    <location>
        <position position="328"/>
    </location>
    <ligand>
        <name>ATP</name>
        <dbReference type="ChEBI" id="CHEBI:30616"/>
    </ligand>
</feature>
<dbReference type="InterPro" id="IPR006016">
    <property type="entry name" value="UspA"/>
</dbReference>
<keyword evidence="1" id="KW-0723">Serine/threonine-protein kinase</keyword>
<dbReference type="Gene3D" id="3.30.200.20">
    <property type="entry name" value="Phosphorylase Kinase, domain 1"/>
    <property type="match status" value="1"/>
</dbReference>
<dbReference type="Pfam" id="PF07714">
    <property type="entry name" value="PK_Tyr_Ser-Thr"/>
    <property type="match status" value="1"/>
</dbReference>
<dbReference type="SUPFAM" id="SSF52402">
    <property type="entry name" value="Adenine nucleotide alpha hydrolases-like"/>
    <property type="match status" value="1"/>
</dbReference>
<dbReference type="InterPro" id="IPR001245">
    <property type="entry name" value="Ser-Thr/Tyr_kinase_cat_dom"/>
</dbReference>
<keyword evidence="5 6" id="KW-0067">ATP-binding</keyword>
<dbReference type="InterPro" id="IPR017441">
    <property type="entry name" value="Protein_kinase_ATP_BS"/>
</dbReference>
<accession>A0A498HHC2</accession>
<feature type="domain" description="Protein kinase" evidence="7">
    <location>
        <begin position="300"/>
        <end position="574"/>
    </location>
</feature>
<keyword evidence="4" id="KW-0418">Kinase</keyword>
<dbReference type="SMART" id="SM00220">
    <property type="entry name" value="S_TKc"/>
    <property type="match status" value="1"/>
</dbReference>
<dbReference type="Proteomes" id="UP000290289">
    <property type="component" value="Chromosome 16"/>
</dbReference>
<keyword evidence="9" id="KW-1185">Reference proteome</keyword>
<name>A0A498HHC2_MALDO</name>
<dbReference type="InterPro" id="IPR011009">
    <property type="entry name" value="Kinase-like_dom_sf"/>
</dbReference>